<name>A0A1F6AZF5_9BACT</name>
<evidence type="ECO:0000313" key="3">
    <source>
        <dbReference type="EMBL" id="OGG30061.1"/>
    </source>
</evidence>
<keyword evidence="1" id="KW-0812">Transmembrane</keyword>
<gene>
    <name evidence="3" type="ORF">A3A63_03740</name>
</gene>
<dbReference type="Pfam" id="PF13240">
    <property type="entry name" value="Zn_Ribbon_1"/>
    <property type="match status" value="1"/>
</dbReference>
<dbReference type="AlphaFoldDB" id="A0A1F6AZF5"/>
<comment type="caution">
    <text evidence="3">The sequence shown here is derived from an EMBL/GenBank/DDBJ whole genome shotgun (WGS) entry which is preliminary data.</text>
</comment>
<feature type="transmembrane region" description="Helical" evidence="1">
    <location>
        <begin position="41"/>
        <end position="59"/>
    </location>
</feature>
<feature type="transmembrane region" description="Helical" evidence="1">
    <location>
        <begin position="71"/>
        <end position="95"/>
    </location>
</feature>
<evidence type="ECO:0000259" key="2">
    <source>
        <dbReference type="Pfam" id="PF13240"/>
    </source>
</evidence>
<proteinExistence type="predicted"/>
<dbReference type="InterPro" id="IPR026870">
    <property type="entry name" value="Zinc_ribbon_dom"/>
</dbReference>
<dbReference type="Proteomes" id="UP000176450">
    <property type="component" value="Unassembled WGS sequence"/>
</dbReference>
<evidence type="ECO:0000256" key="1">
    <source>
        <dbReference type="SAM" id="Phobius"/>
    </source>
</evidence>
<organism evidence="3 4">
    <name type="scientific">Candidatus Gottesmanbacteria bacterium RIFCSPLOWO2_01_FULL_46_9</name>
    <dbReference type="NCBI Taxonomy" id="1798394"/>
    <lineage>
        <taxon>Bacteria</taxon>
        <taxon>Candidatus Gottesmaniibacteriota</taxon>
    </lineage>
</organism>
<dbReference type="EMBL" id="MFJX01000050">
    <property type="protein sequence ID" value="OGG30061.1"/>
    <property type="molecule type" value="Genomic_DNA"/>
</dbReference>
<keyword evidence="1" id="KW-1133">Transmembrane helix</keyword>
<evidence type="ECO:0000313" key="4">
    <source>
        <dbReference type="Proteomes" id="UP000176450"/>
    </source>
</evidence>
<accession>A0A1F6AZF5</accession>
<feature type="domain" description="Zinc-ribbon" evidence="2">
    <location>
        <begin position="7"/>
        <end position="28"/>
    </location>
</feature>
<sequence>MEDISGCPVCHTVVRPTDYFCFNCGASLHPKPPSVTPESQIVLYLWSFFVPPMGVVWGWKYIKQPDQKSRLVGYAAIGLTALSLLLAIRATMGIIHSVSTQVNQIQNLQGF</sequence>
<reference evidence="3 4" key="1">
    <citation type="journal article" date="2016" name="Nat. Commun.">
        <title>Thousands of microbial genomes shed light on interconnected biogeochemical processes in an aquifer system.</title>
        <authorList>
            <person name="Anantharaman K."/>
            <person name="Brown C.T."/>
            <person name="Hug L.A."/>
            <person name="Sharon I."/>
            <person name="Castelle C.J."/>
            <person name="Probst A.J."/>
            <person name="Thomas B.C."/>
            <person name="Singh A."/>
            <person name="Wilkins M.J."/>
            <person name="Karaoz U."/>
            <person name="Brodie E.L."/>
            <person name="Williams K.H."/>
            <person name="Hubbard S.S."/>
            <person name="Banfield J.F."/>
        </authorList>
    </citation>
    <scope>NUCLEOTIDE SEQUENCE [LARGE SCALE GENOMIC DNA]</scope>
</reference>
<protein>
    <recommendedName>
        <fullName evidence="2">Zinc-ribbon domain-containing protein</fullName>
    </recommendedName>
</protein>
<keyword evidence="1" id="KW-0472">Membrane</keyword>